<feature type="transmembrane region" description="Helical" evidence="12">
    <location>
        <begin position="887"/>
        <end position="908"/>
    </location>
</feature>
<evidence type="ECO:0000313" key="14">
    <source>
        <dbReference type="Proteomes" id="UP001187682"/>
    </source>
</evidence>
<sequence length="1043" mass="113689">MPSKSQARKPGASRETHYTPGLASGLGGSHVSAEQILKNNRGPNHEERQRSFDRRWMWTVAFWVWVLFIHATGILLFTSGFLLTRLVLDDASECGVPPIDLSGSHAKLWDNQGTVDGGCWHPKSFDKAVVILIDALRYDFTVPAPATDEPQEFQNALTFLHETALESPQNAVLLPFIADPPTTTLQRLKGLTTGTLPTFMDMGSNFAGTAIDEDNLLKQLHAEGKKIVQLGDDTWWALFPDYFEANESKAFESFNVWDLHTLDNGVLERIFPLMVPEKKDSWDLLIGHFLGVDHAGHRYGPNHPAMNSKLLQMDVFLRRLTSMIDDDTLLIVMGDHGMDSKGDHGGESDDEIEAALWMYSKRAFFGRTRPEFAIPPENAKIRPVDQIDLVPTLALLLGIPIPFNNLGRPIEEAFAGLDGTSWGNLAAASRVTAAGIRRYQATYSLAQGTGQDVASASPGALWDRAERLAETSLKTGSGSKETYDGFISFQRETLHTCKGLWARFDVPKMIIGLVTMALGVIVLLLHISSPGSRPTTEQSIDPSLILHKRILLHALSGLALGTAVGAGVYVSPLQDSYFLSLLDVVAAAAVGSLCGAIVCLTAGPRTWLNLAPSSVWGWLAFVFTVSQSAGFAANSFTIWEDSISLFFLSTFGLIAAAMSLRLPNPEARGTALIHSIIFVVLARLASHSKFCREEQMPYCTSTYYASLSSSTSSIAQLAIPFVTTALLPPIVLSYLKKTRSDTAWGRDWVGNAFRGLLCSCAAYWVIDAADNGDWFPKLPKDLLKHVSVYVALAILAAVFIGGGVVFTYGAPLITWKTKTAADGSKRNFIGGYGNVYGSRYLMLPVTLLVACVLLSKPMGGGALAIMLWQIICLVEILRALNISSDPIGPVVLALLGNFHYFTTGHQAVLSTIQWDSAFIPLFNVRLPWSAIVMTINTFAGQILAVVSLPLITAWLASPDTKGLLEGVSRSMAAFVSYFAVESLATMAWAGHLRRHLMLYRVFSPRYMMAAAVVLVIDVVGILVTLVGVRLNTKAVNDVFGYPE</sequence>
<dbReference type="GO" id="GO:0005789">
    <property type="term" value="C:endoplasmic reticulum membrane"/>
    <property type="evidence" value="ECO:0007669"/>
    <property type="project" value="UniProtKB-SubCell"/>
</dbReference>
<feature type="transmembrane region" description="Helical" evidence="12">
    <location>
        <begin position="747"/>
        <end position="766"/>
    </location>
</feature>
<feature type="transmembrane region" description="Helical" evidence="12">
    <location>
        <begin position="928"/>
        <end position="955"/>
    </location>
</feature>
<evidence type="ECO:0000256" key="12">
    <source>
        <dbReference type="SAM" id="Phobius"/>
    </source>
</evidence>
<evidence type="ECO:0000256" key="6">
    <source>
        <dbReference type="ARBA" id="ARBA00022692"/>
    </source>
</evidence>
<keyword evidence="7" id="KW-0256">Endoplasmic reticulum</keyword>
<feature type="transmembrane region" description="Helical" evidence="12">
    <location>
        <begin position="669"/>
        <end position="686"/>
    </location>
</feature>
<evidence type="ECO:0000256" key="10">
    <source>
        <dbReference type="ARBA" id="ARBA00023180"/>
    </source>
</evidence>
<keyword evidence="6 12" id="KW-0812">Transmembrane</keyword>
<feature type="region of interest" description="Disordered" evidence="11">
    <location>
        <begin position="1"/>
        <end position="29"/>
    </location>
</feature>
<protein>
    <submittedName>
        <fullName evidence="13">Related to phosphatidylinositol-glycan biosynthesis, class O protein (PIG-O)</fullName>
    </submittedName>
</protein>
<comment type="similarity">
    <text evidence="3">Belongs to the PIGG/PIGN/PIGO family. PIGO subfamily.</text>
</comment>
<dbReference type="InterPro" id="IPR017850">
    <property type="entry name" value="Alkaline_phosphatase_core_sf"/>
</dbReference>
<feature type="transmembrane region" description="Helical" evidence="12">
    <location>
        <begin position="615"/>
        <end position="636"/>
    </location>
</feature>
<organism evidence="13 14">
    <name type="scientific">Cephalotrichum gorgonifer</name>
    <dbReference type="NCBI Taxonomy" id="2041049"/>
    <lineage>
        <taxon>Eukaryota</taxon>
        <taxon>Fungi</taxon>
        <taxon>Dikarya</taxon>
        <taxon>Ascomycota</taxon>
        <taxon>Pezizomycotina</taxon>
        <taxon>Sordariomycetes</taxon>
        <taxon>Hypocreomycetidae</taxon>
        <taxon>Microascales</taxon>
        <taxon>Microascaceae</taxon>
        <taxon>Cephalotrichum</taxon>
    </lineage>
</organism>
<feature type="transmembrane region" description="Helical" evidence="12">
    <location>
        <begin position="56"/>
        <end position="83"/>
    </location>
</feature>
<evidence type="ECO:0000256" key="2">
    <source>
        <dbReference type="ARBA" id="ARBA00004687"/>
    </source>
</evidence>
<keyword evidence="10" id="KW-0325">Glycoprotein</keyword>
<dbReference type="Proteomes" id="UP001187682">
    <property type="component" value="Unassembled WGS sequence"/>
</dbReference>
<dbReference type="InterPro" id="IPR037675">
    <property type="entry name" value="PIG-O_N"/>
</dbReference>
<dbReference type="PANTHER" id="PTHR23071">
    <property type="entry name" value="PHOSPHATIDYLINOSITOL GLYCAN"/>
    <property type="match status" value="1"/>
</dbReference>
<evidence type="ECO:0000256" key="3">
    <source>
        <dbReference type="ARBA" id="ARBA00008695"/>
    </source>
</evidence>
<evidence type="ECO:0000256" key="5">
    <source>
        <dbReference type="ARBA" id="ARBA00022679"/>
    </source>
</evidence>
<keyword evidence="14" id="KW-1185">Reference proteome</keyword>
<feature type="transmembrane region" description="Helical" evidence="12">
    <location>
        <begin position="786"/>
        <end position="815"/>
    </location>
</feature>
<feature type="transmembrane region" description="Helical" evidence="12">
    <location>
        <begin position="714"/>
        <end position="735"/>
    </location>
</feature>
<feature type="transmembrane region" description="Helical" evidence="12">
    <location>
        <begin position="577"/>
        <end position="603"/>
    </location>
</feature>
<feature type="transmembrane region" description="Helical" evidence="12">
    <location>
        <begin position="1008"/>
        <end position="1028"/>
    </location>
</feature>
<accession>A0AAE8MY33</accession>
<dbReference type="AlphaFoldDB" id="A0AAE8MY33"/>
<evidence type="ECO:0000256" key="7">
    <source>
        <dbReference type="ARBA" id="ARBA00022824"/>
    </source>
</evidence>
<feature type="transmembrane region" description="Helical" evidence="12">
    <location>
        <begin position="550"/>
        <end position="571"/>
    </location>
</feature>
<keyword evidence="5" id="KW-0808">Transferase</keyword>
<evidence type="ECO:0000256" key="4">
    <source>
        <dbReference type="ARBA" id="ARBA00022502"/>
    </source>
</evidence>
<dbReference type="SUPFAM" id="SSF53649">
    <property type="entry name" value="Alkaline phosphatase-like"/>
    <property type="match status" value="1"/>
</dbReference>
<evidence type="ECO:0000256" key="1">
    <source>
        <dbReference type="ARBA" id="ARBA00004477"/>
    </source>
</evidence>
<feature type="transmembrane region" description="Helical" evidence="12">
    <location>
        <begin position="642"/>
        <end position="662"/>
    </location>
</feature>
<evidence type="ECO:0000256" key="11">
    <source>
        <dbReference type="SAM" id="MobiDB-lite"/>
    </source>
</evidence>
<feature type="transmembrane region" description="Helical" evidence="12">
    <location>
        <begin position="967"/>
        <end position="988"/>
    </location>
</feature>
<feature type="transmembrane region" description="Helical" evidence="12">
    <location>
        <begin position="836"/>
        <end position="855"/>
    </location>
</feature>
<dbReference type="InterPro" id="IPR039524">
    <property type="entry name" value="PIGO/GPI13"/>
</dbReference>
<feature type="transmembrane region" description="Helical" evidence="12">
    <location>
        <begin position="509"/>
        <end position="529"/>
    </location>
</feature>
<dbReference type="InterPro" id="IPR002591">
    <property type="entry name" value="Phosphodiest/P_Trfase"/>
</dbReference>
<evidence type="ECO:0000256" key="8">
    <source>
        <dbReference type="ARBA" id="ARBA00022989"/>
    </source>
</evidence>
<proteinExistence type="inferred from homology"/>
<comment type="subcellular location">
    <subcellularLocation>
        <location evidence="1">Endoplasmic reticulum membrane</location>
        <topology evidence="1">Multi-pass membrane protein</topology>
    </subcellularLocation>
</comment>
<evidence type="ECO:0000313" key="13">
    <source>
        <dbReference type="EMBL" id="SPO02876.1"/>
    </source>
</evidence>
<name>A0AAE8MY33_9PEZI</name>
<dbReference type="GO" id="GO:0051377">
    <property type="term" value="F:mannose-ethanolamine phosphotransferase activity"/>
    <property type="evidence" value="ECO:0007669"/>
    <property type="project" value="InterPro"/>
</dbReference>
<evidence type="ECO:0000256" key="9">
    <source>
        <dbReference type="ARBA" id="ARBA00023136"/>
    </source>
</evidence>
<dbReference type="Pfam" id="PF01663">
    <property type="entry name" value="Phosphodiest"/>
    <property type="match status" value="1"/>
</dbReference>
<keyword evidence="4" id="KW-0337">GPI-anchor biosynthesis</keyword>
<gene>
    <name evidence="13" type="ORF">DNG_05554</name>
</gene>
<comment type="pathway">
    <text evidence="2">Glycolipid biosynthesis; glycosylphosphatidylinositol-anchor biosynthesis.</text>
</comment>
<dbReference type="EMBL" id="ONZQ02000007">
    <property type="protein sequence ID" value="SPO02876.1"/>
    <property type="molecule type" value="Genomic_DNA"/>
</dbReference>
<reference evidence="13" key="1">
    <citation type="submission" date="2018-03" db="EMBL/GenBank/DDBJ databases">
        <authorList>
            <person name="Guldener U."/>
        </authorList>
    </citation>
    <scope>NUCLEOTIDE SEQUENCE</scope>
</reference>
<dbReference type="GO" id="GO:0006506">
    <property type="term" value="P:GPI anchor biosynthetic process"/>
    <property type="evidence" value="ECO:0007669"/>
    <property type="project" value="UniProtKB-KW"/>
</dbReference>
<comment type="caution">
    <text evidence="13">The sequence shown here is derived from an EMBL/GenBank/DDBJ whole genome shotgun (WGS) entry which is preliminary data.</text>
</comment>
<dbReference type="Gene3D" id="3.40.720.10">
    <property type="entry name" value="Alkaline Phosphatase, subunit A"/>
    <property type="match status" value="1"/>
</dbReference>
<keyword evidence="9 12" id="KW-0472">Membrane</keyword>
<feature type="transmembrane region" description="Helical" evidence="12">
    <location>
        <begin position="861"/>
        <end position="880"/>
    </location>
</feature>
<dbReference type="PANTHER" id="PTHR23071:SF1">
    <property type="entry name" value="GPI ETHANOLAMINE PHOSPHATE TRANSFERASE 3"/>
    <property type="match status" value="1"/>
</dbReference>
<keyword evidence="8 12" id="KW-1133">Transmembrane helix</keyword>
<dbReference type="CDD" id="cd16023">
    <property type="entry name" value="GPI_EPT_3"/>
    <property type="match status" value="1"/>
</dbReference>